<evidence type="ECO:0000313" key="3">
    <source>
        <dbReference type="EMBL" id="AKJ63827.1"/>
    </source>
</evidence>
<dbReference type="InterPro" id="IPR029063">
    <property type="entry name" value="SAM-dependent_MTases_sf"/>
</dbReference>
<evidence type="ECO:0000313" key="4">
    <source>
        <dbReference type="Proteomes" id="UP000035268"/>
    </source>
</evidence>
<proteinExistence type="predicted"/>
<protein>
    <submittedName>
        <fullName evidence="3">Ribosomal protein L11 methyltransferase</fullName>
        <ecNumber evidence="3">2.1.1.-</ecNumber>
    </submittedName>
</protein>
<dbReference type="GO" id="GO:0008276">
    <property type="term" value="F:protein methyltransferase activity"/>
    <property type="evidence" value="ECO:0007669"/>
    <property type="project" value="TreeGrafter"/>
</dbReference>
<dbReference type="CDD" id="cd02440">
    <property type="entry name" value="AdoMet_MTases"/>
    <property type="match status" value="1"/>
</dbReference>
<dbReference type="Proteomes" id="UP000035268">
    <property type="component" value="Chromosome"/>
</dbReference>
<dbReference type="OrthoDB" id="9785995at2"/>
<accession>A0A0G3EEN5</accession>
<keyword evidence="4" id="KW-1185">Reference proteome</keyword>
<dbReference type="SUPFAM" id="SSF53335">
    <property type="entry name" value="S-adenosyl-L-methionine-dependent methyltransferases"/>
    <property type="match status" value="1"/>
</dbReference>
<dbReference type="PANTHER" id="PTHR43648:SF1">
    <property type="entry name" value="ELECTRON TRANSFER FLAVOPROTEIN BETA SUBUNIT LYSINE METHYLTRANSFERASE"/>
    <property type="match status" value="1"/>
</dbReference>
<evidence type="ECO:0000256" key="1">
    <source>
        <dbReference type="ARBA" id="ARBA00022603"/>
    </source>
</evidence>
<dbReference type="GO" id="GO:0005840">
    <property type="term" value="C:ribosome"/>
    <property type="evidence" value="ECO:0007669"/>
    <property type="project" value="UniProtKB-KW"/>
</dbReference>
<dbReference type="RefSeq" id="WP_052881221.1">
    <property type="nucleotide sequence ID" value="NZ_CP010904.1"/>
</dbReference>
<name>A0A0G3EEN5_9BACT</name>
<dbReference type="EMBL" id="CP010904">
    <property type="protein sequence ID" value="AKJ63827.1"/>
    <property type="molecule type" value="Genomic_DNA"/>
</dbReference>
<keyword evidence="3" id="KW-0687">Ribonucleoprotein</keyword>
<keyword evidence="3" id="KW-0689">Ribosomal protein</keyword>
<gene>
    <name evidence="3" type="primary">prmA</name>
    <name evidence="3" type="ORF">L21SP4_00556</name>
</gene>
<dbReference type="PANTHER" id="PTHR43648">
    <property type="entry name" value="ELECTRON TRANSFER FLAVOPROTEIN BETA SUBUNIT LYSINE METHYLTRANSFERASE"/>
    <property type="match status" value="1"/>
</dbReference>
<reference evidence="4" key="1">
    <citation type="submission" date="2015-02" db="EMBL/GenBank/DDBJ databases">
        <title>Description and complete genome sequence of the first cultured representative of the subdivision 5 of the Verrucomicrobia phylum.</title>
        <authorList>
            <person name="Spring S."/>
            <person name="Bunk B."/>
            <person name="Sproer C."/>
            <person name="Klenk H.-P."/>
        </authorList>
    </citation>
    <scope>NUCLEOTIDE SEQUENCE [LARGE SCALE GENOMIC DNA]</scope>
    <source>
        <strain evidence="4">L21-Fru-AB</strain>
    </source>
</reference>
<dbReference type="EC" id="2.1.1.-" evidence="3"/>
<dbReference type="STRING" id="1307763.L21SP4_00556"/>
<evidence type="ECO:0000256" key="2">
    <source>
        <dbReference type="ARBA" id="ARBA00022679"/>
    </source>
</evidence>
<keyword evidence="2 3" id="KW-0808">Transferase</keyword>
<organism evidence="3 4">
    <name type="scientific">Kiritimatiella glycovorans</name>
    <dbReference type="NCBI Taxonomy" id="1307763"/>
    <lineage>
        <taxon>Bacteria</taxon>
        <taxon>Pseudomonadati</taxon>
        <taxon>Kiritimatiellota</taxon>
        <taxon>Kiritimatiellia</taxon>
        <taxon>Kiritimatiellales</taxon>
        <taxon>Kiritimatiellaceae</taxon>
        <taxon>Kiritimatiella</taxon>
    </lineage>
</organism>
<reference evidence="3 4" key="2">
    <citation type="journal article" date="2016" name="ISME J.">
        <title>Characterization of the first cultured representative of Verrucomicrobia subdivision 5 indicates the proposal of a novel phylum.</title>
        <authorList>
            <person name="Spring S."/>
            <person name="Bunk B."/>
            <person name="Sproer C."/>
            <person name="Schumann P."/>
            <person name="Rohde M."/>
            <person name="Tindall B.J."/>
            <person name="Klenk H.P."/>
        </authorList>
    </citation>
    <scope>NUCLEOTIDE SEQUENCE [LARGE SCALE GENOMIC DNA]</scope>
    <source>
        <strain evidence="3 4">L21-Fru-AB</strain>
    </source>
</reference>
<dbReference type="Gene3D" id="3.40.50.150">
    <property type="entry name" value="Vaccinia Virus protein VP39"/>
    <property type="match status" value="1"/>
</dbReference>
<sequence>MDLRNQSGSILALRTRREHAGALAETLRARFELEPVEVGVPESPCVFLELYLPDGAAAERIAAAAADLPGILKSSVRHYEARDWAESWKHHFRAADIGRRLRVAPPWEAGSGPAERIEVIVNPGLSFGTGLHFTTRFCLESLEDAAARFPGCGFADLGTGSGVLAVAAARLGFRPVLGTDYDPQCIESARDNAARNGVERALALQVHELGRDGPLPRHEVVCANILSSVLLRCAPQLKALTGSLLILSGIREEEIDRVSAAFYALGAQEEVRDGDGRWAGLIMRF</sequence>
<dbReference type="Pfam" id="PF06325">
    <property type="entry name" value="PrmA"/>
    <property type="match status" value="1"/>
</dbReference>
<dbReference type="KEGG" id="vbl:L21SP4_00556"/>
<dbReference type="GO" id="GO:0032259">
    <property type="term" value="P:methylation"/>
    <property type="evidence" value="ECO:0007669"/>
    <property type="project" value="UniProtKB-KW"/>
</dbReference>
<dbReference type="AlphaFoldDB" id="A0A0G3EEN5"/>
<keyword evidence="1 3" id="KW-0489">Methyltransferase</keyword>
<dbReference type="InterPro" id="IPR050078">
    <property type="entry name" value="Ribosomal_L11_MeTrfase_PrmA"/>
</dbReference>